<name>A0A2Z6IBX9_9BURK</name>
<dbReference type="InterPro" id="IPR027417">
    <property type="entry name" value="P-loop_NTPase"/>
</dbReference>
<dbReference type="EMBL" id="AP018786">
    <property type="protein sequence ID" value="BBF22578.1"/>
    <property type="molecule type" value="Genomic_DNA"/>
</dbReference>
<dbReference type="InterPro" id="IPR021871">
    <property type="entry name" value="DUF3482"/>
</dbReference>
<dbReference type="Proteomes" id="UP000271003">
    <property type="component" value="Chromosome"/>
</dbReference>
<dbReference type="OrthoDB" id="5406017at2"/>
<evidence type="ECO:0000313" key="3">
    <source>
        <dbReference type="Proteomes" id="UP000271003"/>
    </source>
</evidence>
<feature type="domain" description="G" evidence="1">
    <location>
        <begin position="13"/>
        <end position="154"/>
    </location>
</feature>
<protein>
    <recommendedName>
        <fullName evidence="1">G domain-containing protein</fullName>
    </recommendedName>
</protein>
<dbReference type="GO" id="GO:0005525">
    <property type="term" value="F:GTP binding"/>
    <property type="evidence" value="ECO:0007669"/>
    <property type="project" value="InterPro"/>
</dbReference>
<gene>
    <name evidence="2" type="ORF">SUTMEG_04690</name>
</gene>
<dbReference type="AlphaFoldDB" id="A0A2Z6IBX9"/>
<reference evidence="2 3" key="1">
    <citation type="journal article" date="2018" name="Int. J. Syst. Evol. Microbiol.">
        <title>Mesosutterella multiformis gen. nov., sp. nov., a member of the family Sutterellaceae and Sutterella megalosphaeroides sp. nov., isolated from human faeces.</title>
        <authorList>
            <person name="Sakamoto M."/>
            <person name="Ikeyama N."/>
            <person name="Kunihiro T."/>
            <person name="Iino T."/>
            <person name="Yuki M."/>
            <person name="Ohkuma M."/>
        </authorList>
    </citation>
    <scope>NUCLEOTIDE SEQUENCE [LARGE SCALE GENOMIC DNA]</scope>
    <source>
        <strain evidence="2 3">6FBBBH3</strain>
    </source>
</reference>
<organism evidence="2 3">
    <name type="scientific">Sutterella megalosphaeroides</name>
    <dbReference type="NCBI Taxonomy" id="2494234"/>
    <lineage>
        <taxon>Bacteria</taxon>
        <taxon>Pseudomonadati</taxon>
        <taxon>Pseudomonadota</taxon>
        <taxon>Betaproteobacteria</taxon>
        <taxon>Burkholderiales</taxon>
        <taxon>Sutterellaceae</taxon>
        <taxon>Sutterella</taxon>
    </lineage>
</organism>
<sequence length="486" mass="53080">MSTTDPLRIHLSLVSHTNIGKTTLARTLLMRDVGEVADRAHVTETTDDYVLARGPAGCELVLWDTPGFGNSVALAKRLSERSNPVGWFLSEVWDRFTNKAFWLDQRAVRHIRDTSSVVLYLVNAAERPSVTPYIPAEMRILSWIGKPVIVLLNQMGKPRPPEDERAELELWKSELAPYDFVKSVLPMDAFARCWVQEAALFDALAEALPPESQTTFDTLRTVWIRGRRAVYSSSLDTIALHVWRQITAHETVPTPTLKDHMLTMVKHFGLMKKEEDRLSDAQTALSAQAADSFCALTNALIELNGLRGSGVSKEILRRMKTDWELAAYSIDPGSAAAVGTGIGATSGAAVGAATDFATGGLSLGLGTLIGGLIGAIGGIGAATLYNARHEKSGIEISWSEHALKGFILEAVLLYLAVAHFGRGRGDWAEGESPEFWKKAATDALNAQPMDLPDLKNMAAEEGLPLLTQRIDSVLRAVFTMLYNRSV</sequence>
<dbReference type="Pfam" id="PF11981">
    <property type="entry name" value="DUF3482"/>
    <property type="match status" value="1"/>
</dbReference>
<proteinExistence type="predicted"/>
<dbReference type="SUPFAM" id="SSF52540">
    <property type="entry name" value="P-loop containing nucleoside triphosphate hydrolases"/>
    <property type="match status" value="1"/>
</dbReference>
<dbReference type="InterPro" id="IPR006073">
    <property type="entry name" value="GTP-bd"/>
</dbReference>
<evidence type="ECO:0000313" key="2">
    <source>
        <dbReference type="EMBL" id="BBF22578.1"/>
    </source>
</evidence>
<dbReference type="Gene3D" id="3.40.50.300">
    <property type="entry name" value="P-loop containing nucleotide triphosphate hydrolases"/>
    <property type="match status" value="1"/>
</dbReference>
<evidence type="ECO:0000259" key="1">
    <source>
        <dbReference type="Pfam" id="PF01926"/>
    </source>
</evidence>
<dbReference type="CDD" id="cd00882">
    <property type="entry name" value="Ras_like_GTPase"/>
    <property type="match status" value="1"/>
</dbReference>
<dbReference type="Pfam" id="PF01926">
    <property type="entry name" value="MMR_HSR1"/>
    <property type="match status" value="1"/>
</dbReference>
<keyword evidence="3" id="KW-1185">Reference proteome</keyword>
<dbReference type="RefSeq" id="WP_120176273.1">
    <property type="nucleotide sequence ID" value="NZ_AP018786.1"/>
</dbReference>
<accession>A0A2Z6IBX9</accession>
<dbReference type="KEGG" id="sutt:SUTMEG_04690"/>